<evidence type="ECO:0008006" key="4">
    <source>
        <dbReference type="Google" id="ProtNLM"/>
    </source>
</evidence>
<proteinExistence type="predicted"/>
<sequence length="145" mass="15662">MLSSTSDPAPTTMANASSSVAPANHTWNPFPNSLTSSLTLKLDRLNFLSWKSQVVPAVIGQDLDEILFTKVHPPQNLVTGTPNPELCFCLMRVGWNITMTDLVVKMQANLVFGNGRSGGVRPFATSKNPQFDLPQSSSGRGKGYP</sequence>
<dbReference type="EMBL" id="UZAU01000492">
    <property type="status" value="NOT_ANNOTATED_CDS"/>
    <property type="molecule type" value="Genomic_DNA"/>
</dbReference>
<feature type="compositionally biased region" description="Polar residues" evidence="1">
    <location>
        <begin position="125"/>
        <end position="139"/>
    </location>
</feature>
<keyword evidence="3" id="KW-1185">Reference proteome</keyword>
<accession>A0A803PJX9</accession>
<reference evidence="2" key="1">
    <citation type="submission" date="2018-11" db="EMBL/GenBank/DDBJ databases">
        <authorList>
            <person name="Grassa J C."/>
        </authorList>
    </citation>
    <scope>NUCLEOTIDE SEQUENCE [LARGE SCALE GENOMIC DNA]</scope>
</reference>
<name>A0A803PJX9_CANSA</name>
<evidence type="ECO:0000313" key="2">
    <source>
        <dbReference type="EnsemblPlants" id="cds.evm.model.05.1087"/>
    </source>
</evidence>
<feature type="region of interest" description="Disordered" evidence="1">
    <location>
        <begin position="121"/>
        <end position="145"/>
    </location>
</feature>
<dbReference type="AlphaFoldDB" id="A0A803PJX9"/>
<dbReference type="Proteomes" id="UP000596661">
    <property type="component" value="Chromosome 5"/>
</dbReference>
<reference evidence="2" key="2">
    <citation type="submission" date="2021-03" db="UniProtKB">
        <authorList>
            <consortium name="EnsemblPlants"/>
        </authorList>
    </citation>
    <scope>IDENTIFICATION</scope>
</reference>
<protein>
    <recommendedName>
        <fullName evidence="4">Retrotransposon Copia-like N-terminal domain-containing protein</fullName>
    </recommendedName>
</protein>
<feature type="region of interest" description="Disordered" evidence="1">
    <location>
        <begin position="1"/>
        <end position="21"/>
    </location>
</feature>
<dbReference type="EnsemblPlants" id="evm.model.05.1087">
    <property type="protein sequence ID" value="cds.evm.model.05.1087"/>
    <property type="gene ID" value="evm.TU.05.1087"/>
</dbReference>
<dbReference type="Gramene" id="evm.model.05.1087">
    <property type="protein sequence ID" value="cds.evm.model.05.1087"/>
    <property type="gene ID" value="evm.TU.05.1087"/>
</dbReference>
<organism evidence="2 3">
    <name type="scientific">Cannabis sativa</name>
    <name type="common">Hemp</name>
    <name type="synonym">Marijuana</name>
    <dbReference type="NCBI Taxonomy" id="3483"/>
    <lineage>
        <taxon>Eukaryota</taxon>
        <taxon>Viridiplantae</taxon>
        <taxon>Streptophyta</taxon>
        <taxon>Embryophyta</taxon>
        <taxon>Tracheophyta</taxon>
        <taxon>Spermatophyta</taxon>
        <taxon>Magnoliopsida</taxon>
        <taxon>eudicotyledons</taxon>
        <taxon>Gunneridae</taxon>
        <taxon>Pentapetalae</taxon>
        <taxon>rosids</taxon>
        <taxon>fabids</taxon>
        <taxon>Rosales</taxon>
        <taxon>Cannabaceae</taxon>
        <taxon>Cannabis</taxon>
    </lineage>
</organism>
<evidence type="ECO:0000313" key="3">
    <source>
        <dbReference type="Proteomes" id="UP000596661"/>
    </source>
</evidence>
<evidence type="ECO:0000256" key="1">
    <source>
        <dbReference type="SAM" id="MobiDB-lite"/>
    </source>
</evidence>